<dbReference type="Pfam" id="PF01135">
    <property type="entry name" value="PCMT"/>
    <property type="match status" value="1"/>
</dbReference>
<dbReference type="InterPro" id="IPR029063">
    <property type="entry name" value="SAM-dependent_MTases_sf"/>
</dbReference>
<dbReference type="PROSITE" id="PS01279">
    <property type="entry name" value="PCMT"/>
    <property type="match status" value="1"/>
</dbReference>
<comment type="subcellular location">
    <subcellularLocation>
        <location evidence="1">Cytoplasm</location>
    </subcellularLocation>
</comment>
<keyword evidence="6 10" id="KW-0489">Methyltransferase</keyword>
<dbReference type="GO" id="GO:0030091">
    <property type="term" value="P:protein repair"/>
    <property type="evidence" value="ECO:0007669"/>
    <property type="project" value="UniProtKB-UniRule"/>
</dbReference>
<proteinExistence type="inferred from homology"/>
<dbReference type="SUPFAM" id="SSF53335">
    <property type="entry name" value="S-adenosyl-L-methionine-dependent methyltransferases"/>
    <property type="match status" value="1"/>
</dbReference>
<keyword evidence="5" id="KW-0963">Cytoplasm</keyword>
<evidence type="ECO:0000256" key="9">
    <source>
        <dbReference type="NCBIfam" id="TIGR00080"/>
    </source>
</evidence>
<keyword evidence="7 10" id="KW-0808">Transferase</keyword>
<dbReference type="GO" id="GO:0004719">
    <property type="term" value="F:protein-L-isoaspartate (D-aspartate) O-methyltransferase activity"/>
    <property type="evidence" value="ECO:0007669"/>
    <property type="project" value="UniProtKB-UniRule"/>
</dbReference>
<dbReference type="CDD" id="cd02440">
    <property type="entry name" value="AdoMet_MTases"/>
    <property type="match status" value="1"/>
</dbReference>
<protein>
    <recommendedName>
        <fullName evidence="4 9">Protein-L-isoaspartate O-methyltransferase</fullName>
        <ecNumber evidence="3 9">2.1.1.77</ecNumber>
    </recommendedName>
</protein>
<evidence type="ECO:0000313" key="11">
    <source>
        <dbReference type="Proteomes" id="UP000002495"/>
    </source>
</evidence>
<dbReference type="PANTHER" id="PTHR11579:SF0">
    <property type="entry name" value="PROTEIN-L-ISOASPARTATE(D-ASPARTATE) O-METHYLTRANSFERASE"/>
    <property type="match status" value="1"/>
</dbReference>
<evidence type="ECO:0000256" key="5">
    <source>
        <dbReference type="ARBA" id="ARBA00022490"/>
    </source>
</evidence>
<dbReference type="InterPro" id="IPR000682">
    <property type="entry name" value="PCMT"/>
</dbReference>
<keyword evidence="11" id="KW-1185">Reference proteome</keyword>
<evidence type="ECO:0000313" key="10">
    <source>
        <dbReference type="EMBL" id="AAP77201.1"/>
    </source>
</evidence>
<keyword evidence="8" id="KW-0949">S-adenosyl-L-methionine</keyword>
<evidence type="ECO:0000256" key="7">
    <source>
        <dbReference type="ARBA" id="ARBA00022679"/>
    </source>
</evidence>
<dbReference type="KEGG" id="hhe:HH_0604"/>
<dbReference type="EC" id="2.1.1.77" evidence="3 9"/>
<dbReference type="GO" id="GO:0032259">
    <property type="term" value="P:methylation"/>
    <property type="evidence" value="ECO:0007669"/>
    <property type="project" value="UniProtKB-KW"/>
</dbReference>
<dbReference type="PANTHER" id="PTHR11579">
    <property type="entry name" value="PROTEIN-L-ISOASPARTATE O-METHYLTRANSFERASE"/>
    <property type="match status" value="1"/>
</dbReference>
<name>Q7VIK1_HELHP</name>
<dbReference type="AlphaFoldDB" id="Q7VIK1"/>
<evidence type="ECO:0000256" key="2">
    <source>
        <dbReference type="ARBA" id="ARBA00005369"/>
    </source>
</evidence>
<dbReference type="NCBIfam" id="NF001453">
    <property type="entry name" value="PRK00312.1"/>
    <property type="match status" value="1"/>
</dbReference>
<organism evidence="10 11">
    <name type="scientific">Helicobacter hepaticus (strain ATCC 51449 / 3B1)</name>
    <dbReference type="NCBI Taxonomy" id="235279"/>
    <lineage>
        <taxon>Bacteria</taxon>
        <taxon>Pseudomonadati</taxon>
        <taxon>Campylobacterota</taxon>
        <taxon>Epsilonproteobacteria</taxon>
        <taxon>Campylobacterales</taxon>
        <taxon>Helicobacteraceae</taxon>
        <taxon>Helicobacter</taxon>
    </lineage>
</organism>
<dbReference type="Proteomes" id="UP000002495">
    <property type="component" value="Chromosome"/>
</dbReference>
<dbReference type="NCBIfam" id="TIGR00080">
    <property type="entry name" value="pimt"/>
    <property type="match status" value="1"/>
</dbReference>
<dbReference type="HOGENOM" id="CLU_055432_2_0_7"/>
<comment type="similarity">
    <text evidence="2">Belongs to the methyltransferase superfamily. L-isoaspartyl/D-aspartyl protein methyltransferase family.</text>
</comment>
<dbReference type="EMBL" id="AE017125">
    <property type="protein sequence ID" value="AAP77201.1"/>
    <property type="molecule type" value="Genomic_DNA"/>
</dbReference>
<evidence type="ECO:0000256" key="6">
    <source>
        <dbReference type="ARBA" id="ARBA00022603"/>
    </source>
</evidence>
<dbReference type="OrthoDB" id="9810066at2"/>
<dbReference type="STRING" id="235279.HH_0604"/>
<dbReference type="GO" id="GO:0005737">
    <property type="term" value="C:cytoplasm"/>
    <property type="evidence" value="ECO:0007669"/>
    <property type="project" value="UniProtKB-SubCell"/>
</dbReference>
<evidence type="ECO:0000256" key="1">
    <source>
        <dbReference type="ARBA" id="ARBA00004496"/>
    </source>
</evidence>
<evidence type="ECO:0000256" key="4">
    <source>
        <dbReference type="ARBA" id="ARBA00013346"/>
    </source>
</evidence>
<reference evidence="10 11" key="1">
    <citation type="journal article" date="2003" name="Proc. Natl. Acad. Sci. U.S.A.">
        <title>The complete genome sequence of the carcinogenic bacterium Helicobacter hepaticus.</title>
        <authorList>
            <person name="Suerbaum S."/>
            <person name="Josenhans C."/>
            <person name="Sterzenbach T."/>
            <person name="Drescher B."/>
            <person name="Brandt P."/>
            <person name="Bell M."/>
            <person name="Droege M."/>
            <person name="Fartmann B."/>
            <person name="Fischer H.-P."/>
            <person name="Ge Z."/>
            <person name="Hoerster A."/>
            <person name="Holland R."/>
            <person name="Klein K."/>
            <person name="Koenig J."/>
            <person name="Macko L."/>
            <person name="Mendz G.L."/>
            <person name="Nyakatura G."/>
            <person name="Schauer D.B."/>
            <person name="Shen Z."/>
            <person name="Weber J."/>
            <person name="Frosch M."/>
            <person name="Fox J.G."/>
        </authorList>
    </citation>
    <scope>NUCLEOTIDE SEQUENCE [LARGE SCALE GENOMIC DNA]</scope>
    <source>
        <strain evidence="11">ATCC 51449 / 3B1</strain>
    </source>
</reference>
<evidence type="ECO:0000256" key="3">
    <source>
        <dbReference type="ARBA" id="ARBA00011890"/>
    </source>
</evidence>
<sequence>MYQKIAKKMCDEIQKSFPLSPKVVTALCAVDREMFVPSVFAHQAYEINALPMVDSQWISSPLTVAQMSEYLAPNGGDSVLEIGCGSGYQAMVLSKMFRRVFSIERIDKLFEEARERFRRLASHNIFIKLDDGQKGWAEYAPFDAILFSACAREIPTIIVNQLEEGGVLVAPMLENGKQIIKRFKKHNGILEGGEILSECLFVDIQDGIVSESKNKCVM</sequence>
<gene>
    <name evidence="10" type="primary">pcm</name>
    <name evidence="10" type="ordered locus">HH_0604</name>
</gene>
<dbReference type="RefSeq" id="WP_011115446.1">
    <property type="nucleotide sequence ID" value="NC_004917.1"/>
</dbReference>
<evidence type="ECO:0000256" key="8">
    <source>
        <dbReference type="ARBA" id="ARBA00022691"/>
    </source>
</evidence>
<dbReference type="eggNOG" id="COG2518">
    <property type="taxonomic scope" value="Bacteria"/>
</dbReference>
<accession>Q7VIK1</accession>
<dbReference type="Gene3D" id="3.40.50.150">
    <property type="entry name" value="Vaccinia Virus protein VP39"/>
    <property type="match status" value="1"/>
</dbReference>